<dbReference type="PANTHER" id="PTHR43015">
    <property type="entry name" value="D-RIBITOL-5-PHOSPHATE CYTIDYLYLTRANSFERASE"/>
    <property type="match status" value="1"/>
</dbReference>
<evidence type="ECO:0000313" key="1">
    <source>
        <dbReference type="EMBL" id="KAK2555761.1"/>
    </source>
</evidence>
<dbReference type="GO" id="GO:0005829">
    <property type="term" value="C:cytosol"/>
    <property type="evidence" value="ECO:0007669"/>
    <property type="project" value="TreeGrafter"/>
</dbReference>
<accession>A0AAD9Q6T2</accession>
<reference evidence="1" key="2">
    <citation type="journal article" date="2023" name="Science">
        <title>Genomic signatures of disease resistance in endangered staghorn corals.</title>
        <authorList>
            <person name="Vollmer S.V."/>
            <person name="Selwyn J.D."/>
            <person name="Despard B.A."/>
            <person name="Roesel C.L."/>
        </authorList>
    </citation>
    <scope>NUCLEOTIDE SEQUENCE</scope>
    <source>
        <strain evidence="1">K2</strain>
    </source>
</reference>
<evidence type="ECO:0000313" key="2">
    <source>
        <dbReference type="Proteomes" id="UP001249851"/>
    </source>
</evidence>
<protein>
    <submittedName>
        <fullName evidence="1">D-ribitol-5-phosphate cytidylyltransferase</fullName>
    </submittedName>
</protein>
<dbReference type="Gene3D" id="3.90.550.10">
    <property type="entry name" value="Spore Coat Polysaccharide Biosynthesis Protein SpsA, Chain A"/>
    <property type="match status" value="1"/>
</dbReference>
<gene>
    <name evidence="1" type="ORF">P5673_022342</name>
</gene>
<comment type="caution">
    <text evidence="1">The sequence shown here is derived from an EMBL/GenBank/DDBJ whole genome shotgun (WGS) entry which is preliminary data.</text>
</comment>
<dbReference type="EMBL" id="JARQWQ010000060">
    <property type="protein sequence ID" value="KAK2555761.1"/>
    <property type="molecule type" value="Genomic_DNA"/>
</dbReference>
<dbReference type="GO" id="GO:0047349">
    <property type="term" value="F:D-ribitol-5-phosphate cytidylyltransferase activity"/>
    <property type="evidence" value="ECO:0007669"/>
    <property type="project" value="TreeGrafter"/>
</dbReference>
<dbReference type="Proteomes" id="UP001249851">
    <property type="component" value="Unassembled WGS sequence"/>
</dbReference>
<name>A0AAD9Q6T2_ACRCE</name>
<reference evidence="1" key="1">
    <citation type="journal article" date="2023" name="G3 (Bethesda)">
        <title>Whole genome assembly and annotation of the endangered Caribbean coral Acropora cervicornis.</title>
        <authorList>
            <person name="Selwyn J.D."/>
            <person name="Vollmer S.V."/>
        </authorList>
    </citation>
    <scope>NUCLEOTIDE SEQUENCE</scope>
    <source>
        <strain evidence="1">K2</strain>
    </source>
</reference>
<dbReference type="PANTHER" id="PTHR43015:SF1">
    <property type="entry name" value="D-RIBITOL-5-PHOSPHATE CYTIDYLYLTRANSFERASE"/>
    <property type="match status" value="1"/>
</dbReference>
<keyword evidence="1" id="KW-0548">Nucleotidyltransferase</keyword>
<dbReference type="InterPro" id="IPR029044">
    <property type="entry name" value="Nucleotide-diphossugar_trans"/>
</dbReference>
<sequence length="256" mass="29391">MPQAFRYEIIKKAYEKCTENDLEYGTECLHLVQEYCETRPLLIDGPESLWKVTRLEDVPKNEELVIEKVVCMKLEIHTCYIFIATEFAIITREVIQPLETLLRTCFARSTWFYYEKKVFEIKSRQLVSVGSVSLVCLIDHTKSNEKQSSGGLAPSYIGRFFQGIFERSNSLRRFRLVNVEFSNKRRDFSVLQATTADMKMLVKKPAAVECFGVFVCQQCKVDESRARLVSKAAELTASALFDVPSVLNGQTFDTVM</sequence>
<dbReference type="GO" id="GO:0035269">
    <property type="term" value="P:protein O-linked glycosylation via mannose"/>
    <property type="evidence" value="ECO:0007669"/>
    <property type="project" value="TreeGrafter"/>
</dbReference>
<keyword evidence="1" id="KW-0808">Transferase</keyword>
<keyword evidence="2" id="KW-1185">Reference proteome</keyword>
<proteinExistence type="predicted"/>
<dbReference type="AlphaFoldDB" id="A0AAD9Q6T2"/>
<organism evidence="1 2">
    <name type="scientific">Acropora cervicornis</name>
    <name type="common">Staghorn coral</name>
    <dbReference type="NCBI Taxonomy" id="6130"/>
    <lineage>
        <taxon>Eukaryota</taxon>
        <taxon>Metazoa</taxon>
        <taxon>Cnidaria</taxon>
        <taxon>Anthozoa</taxon>
        <taxon>Hexacorallia</taxon>
        <taxon>Scleractinia</taxon>
        <taxon>Astrocoeniina</taxon>
        <taxon>Acroporidae</taxon>
        <taxon>Acropora</taxon>
    </lineage>
</organism>